<feature type="non-terminal residue" evidence="1">
    <location>
        <position position="1"/>
    </location>
</feature>
<evidence type="ECO:0000313" key="1">
    <source>
        <dbReference type="EMBL" id="GAH84840.1"/>
    </source>
</evidence>
<proteinExistence type="predicted"/>
<dbReference type="EMBL" id="BARU01045126">
    <property type="protein sequence ID" value="GAH84840.1"/>
    <property type="molecule type" value="Genomic_DNA"/>
</dbReference>
<comment type="caution">
    <text evidence="1">The sequence shown here is derived from an EMBL/GenBank/DDBJ whole genome shotgun (WGS) entry which is preliminary data.</text>
</comment>
<dbReference type="AlphaFoldDB" id="X1JTU5"/>
<accession>X1JTU5</accession>
<gene>
    <name evidence="1" type="ORF">S03H2_68591</name>
</gene>
<organism evidence="1">
    <name type="scientific">marine sediment metagenome</name>
    <dbReference type="NCBI Taxonomy" id="412755"/>
    <lineage>
        <taxon>unclassified sequences</taxon>
        <taxon>metagenomes</taxon>
        <taxon>ecological metagenomes</taxon>
    </lineage>
</organism>
<name>X1JTU5_9ZZZZ</name>
<reference evidence="1" key="1">
    <citation type="journal article" date="2014" name="Front. Microbiol.">
        <title>High frequency of phylogenetically diverse reductive dehalogenase-homologous genes in deep subseafloor sedimentary metagenomes.</title>
        <authorList>
            <person name="Kawai M."/>
            <person name="Futagami T."/>
            <person name="Toyoda A."/>
            <person name="Takaki Y."/>
            <person name="Nishi S."/>
            <person name="Hori S."/>
            <person name="Arai W."/>
            <person name="Tsubouchi T."/>
            <person name="Morono Y."/>
            <person name="Uchiyama I."/>
            <person name="Ito T."/>
            <person name="Fujiyama A."/>
            <person name="Inagaki F."/>
            <person name="Takami H."/>
        </authorList>
    </citation>
    <scope>NUCLEOTIDE SEQUENCE</scope>
    <source>
        <strain evidence="1">Expedition CK06-06</strain>
    </source>
</reference>
<sequence>IMRKRWTGQELYNYSGTFVWIVESLKEDGIMEIAYWGNGETEVIEYQELKSATPNELAGIA</sequence>
<protein>
    <submittedName>
        <fullName evidence="1">Uncharacterized protein</fullName>
    </submittedName>
</protein>